<dbReference type="InterPro" id="IPR018392">
    <property type="entry name" value="LysM"/>
</dbReference>
<evidence type="ECO:0000313" key="5">
    <source>
        <dbReference type="Proteomes" id="UP000050969"/>
    </source>
</evidence>
<dbReference type="RefSeq" id="WP_054776459.1">
    <property type="nucleotide sequence ID" value="NZ_BBBX01000001.1"/>
</dbReference>
<protein>
    <recommendedName>
        <fullName evidence="3">LysM domain-containing protein</fullName>
    </recommendedName>
</protein>
<dbReference type="PROSITE" id="PS51782">
    <property type="entry name" value="LYSM"/>
    <property type="match status" value="1"/>
</dbReference>
<gene>
    <name evidence="4" type="ORF">IV56_GL001414</name>
</gene>
<evidence type="ECO:0000256" key="2">
    <source>
        <dbReference type="SAM" id="Phobius"/>
    </source>
</evidence>
<accession>A0A0R2N1B9</accession>
<dbReference type="EMBL" id="JQCE01000005">
    <property type="protein sequence ID" value="KRO18283.1"/>
    <property type="molecule type" value="Genomic_DNA"/>
</dbReference>
<dbReference type="OrthoDB" id="2152150at2"/>
<dbReference type="AlphaFoldDB" id="A0A0R2N1B9"/>
<dbReference type="SMART" id="SM00257">
    <property type="entry name" value="LysM"/>
    <property type="match status" value="1"/>
</dbReference>
<dbReference type="Proteomes" id="UP000050969">
    <property type="component" value="Unassembled WGS sequence"/>
</dbReference>
<dbReference type="InterPro" id="IPR036779">
    <property type="entry name" value="LysM_dom_sf"/>
</dbReference>
<dbReference type="STRING" id="1293598.IV56_GL001414"/>
<keyword evidence="2" id="KW-0812">Transmembrane</keyword>
<dbReference type="Pfam" id="PF01476">
    <property type="entry name" value="LysM"/>
    <property type="match status" value="1"/>
</dbReference>
<evidence type="ECO:0000313" key="4">
    <source>
        <dbReference type="EMBL" id="KRO18283.1"/>
    </source>
</evidence>
<proteinExistence type="predicted"/>
<comment type="caution">
    <text evidence="4">The sequence shown here is derived from an EMBL/GenBank/DDBJ whole genome shotgun (WGS) entry which is preliminary data.</text>
</comment>
<keyword evidence="5" id="KW-1185">Reference proteome</keyword>
<evidence type="ECO:0000256" key="1">
    <source>
        <dbReference type="SAM" id="MobiDB-lite"/>
    </source>
</evidence>
<feature type="compositionally biased region" description="Basic and acidic residues" evidence="1">
    <location>
        <begin position="90"/>
        <end position="100"/>
    </location>
</feature>
<dbReference type="SUPFAM" id="SSF54106">
    <property type="entry name" value="LysM domain"/>
    <property type="match status" value="1"/>
</dbReference>
<sequence length="213" mass="21611">MSKKTTQSSDPDDKQPWAAQFDDDRDDSGKLSRVAAKKKRQGNSTLTWVVSILLIAVIIGPIVLHVLGQNSSGSGSTTDKIMVETSSKSSSDKISSEKSSSKAKHSSAKSDKASSKEASSSTSVASSSAAQSSVAPVQSSSAVASSSSTPVASSSSVAASTSSVQASGTYTVQAGDNAYRIAVNHGMTLAELYALNGLGSGATISPGMTLKVK</sequence>
<evidence type="ECO:0000259" key="3">
    <source>
        <dbReference type="PROSITE" id="PS51782"/>
    </source>
</evidence>
<reference evidence="4 5" key="1">
    <citation type="journal article" date="2015" name="Genome Announc.">
        <title>Expanding the biotechnology potential of lactobacilli through comparative genomics of 213 strains and associated genera.</title>
        <authorList>
            <person name="Sun Z."/>
            <person name="Harris H.M."/>
            <person name="McCann A."/>
            <person name="Guo C."/>
            <person name="Argimon S."/>
            <person name="Zhang W."/>
            <person name="Yang X."/>
            <person name="Jeffery I.B."/>
            <person name="Cooney J.C."/>
            <person name="Kagawa T.F."/>
            <person name="Liu W."/>
            <person name="Song Y."/>
            <person name="Salvetti E."/>
            <person name="Wrobel A."/>
            <person name="Rasinkangas P."/>
            <person name="Parkhill J."/>
            <person name="Rea M.C."/>
            <person name="O'Sullivan O."/>
            <person name="Ritari J."/>
            <person name="Douillard F.P."/>
            <person name="Paul Ross R."/>
            <person name="Yang R."/>
            <person name="Briner A.E."/>
            <person name="Felis G.E."/>
            <person name="de Vos W.M."/>
            <person name="Barrangou R."/>
            <person name="Klaenhammer T.R."/>
            <person name="Caufield P.W."/>
            <person name="Cui Y."/>
            <person name="Zhang H."/>
            <person name="O'Toole P.W."/>
        </authorList>
    </citation>
    <scope>NUCLEOTIDE SEQUENCE [LARGE SCALE GENOMIC DNA]</scope>
    <source>
        <strain evidence="4 5">DSM 24301</strain>
    </source>
</reference>
<organism evidence="4 5">
    <name type="scientific">Lacticaseibacillus saniviri JCM 17471 = DSM 24301</name>
    <dbReference type="NCBI Taxonomy" id="1293598"/>
    <lineage>
        <taxon>Bacteria</taxon>
        <taxon>Bacillati</taxon>
        <taxon>Bacillota</taxon>
        <taxon>Bacilli</taxon>
        <taxon>Lactobacillales</taxon>
        <taxon>Lactobacillaceae</taxon>
        <taxon>Lacticaseibacillus</taxon>
    </lineage>
</organism>
<feature type="domain" description="LysM" evidence="3">
    <location>
        <begin position="168"/>
        <end position="212"/>
    </location>
</feature>
<dbReference type="PATRIC" id="fig|1293598.4.peg.1479"/>
<keyword evidence="2" id="KW-1133">Transmembrane helix</keyword>
<feature type="region of interest" description="Disordered" evidence="1">
    <location>
        <begin position="70"/>
        <end position="130"/>
    </location>
</feature>
<feature type="compositionally biased region" description="Polar residues" evidence="1">
    <location>
        <begin position="70"/>
        <end position="79"/>
    </location>
</feature>
<name>A0A0R2N1B9_9LACO</name>
<dbReference type="CDD" id="cd00118">
    <property type="entry name" value="LysM"/>
    <property type="match status" value="1"/>
</dbReference>
<feature type="region of interest" description="Disordered" evidence="1">
    <location>
        <begin position="1"/>
        <end position="38"/>
    </location>
</feature>
<feature type="compositionally biased region" description="Low complexity" evidence="1">
    <location>
        <begin position="116"/>
        <end position="130"/>
    </location>
</feature>
<keyword evidence="2" id="KW-0472">Membrane</keyword>
<dbReference type="Gene3D" id="3.10.350.10">
    <property type="entry name" value="LysM domain"/>
    <property type="match status" value="1"/>
</dbReference>
<feature type="transmembrane region" description="Helical" evidence="2">
    <location>
        <begin position="46"/>
        <end position="67"/>
    </location>
</feature>